<sequence length="232" mass="25019">MRLSRPRRQLLALAALCMSGLASAADKFVALTFDDGPDTVQTARVLDRLKAHGAAATFFVLGERLTPAHRSVVERIKAEGHEIGVHGFDHKALDKLSAPEAKAETARAYAAVAQGTGTKPAWYRATFLSVSPTLMAAIDLPFAGGIAAFDWPGTDAVTAQQRAQKVLQSPDLRNGAIILLHDVQPEPHPSAELLDILIPALKAQGYGFLTVTELFKRRGVQPALRKQWLVAE</sequence>
<dbReference type="Pfam" id="PF01522">
    <property type="entry name" value="Polysacc_deac_1"/>
    <property type="match status" value="1"/>
</dbReference>
<feature type="chain" id="PRO_5045138368" evidence="1">
    <location>
        <begin position="25"/>
        <end position="232"/>
    </location>
</feature>
<organism evidence="3 4">
    <name type="scientific">Roseateles paludis</name>
    <dbReference type="NCBI Taxonomy" id="3145238"/>
    <lineage>
        <taxon>Bacteria</taxon>
        <taxon>Pseudomonadati</taxon>
        <taxon>Pseudomonadota</taxon>
        <taxon>Betaproteobacteria</taxon>
        <taxon>Burkholderiales</taxon>
        <taxon>Sphaerotilaceae</taxon>
        <taxon>Roseateles</taxon>
    </lineage>
</organism>
<dbReference type="Gene3D" id="3.20.20.370">
    <property type="entry name" value="Glycoside hydrolase/deacetylase"/>
    <property type="match status" value="1"/>
</dbReference>
<evidence type="ECO:0000256" key="1">
    <source>
        <dbReference type="SAM" id="SignalP"/>
    </source>
</evidence>
<evidence type="ECO:0000259" key="2">
    <source>
        <dbReference type="PROSITE" id="PS51677"/>
    </source>
</evidence>
<protein>
    <submittedName>
        <fullName evidence="3">Polysaccharide deacetylase family protein</fullName>
    </submittedName>
</protein>
<name>A0ABV0G1W6_9BURK</name>
<gene>
    <name evidence="3" type="ORF">ABDJ85_09605</name>
</gene>
<dbReference type="InterPro" id="IPR002509">
    <property type="entry name" value="NODB_dom"/>
</dbReference>
<feature type="signal peptide" evidence="1">
    <location>
        <begin position="1"/>
        <end position="24"/>
    </location>
</feature>
<accession>A0ABV0G1W6</accession>
<keyword evidence="1" id="KW-0732">Signal</keyword>
<reference evidence="3 4" key="1">
    <citation type="submission" date="2024-05" db="EMBL/GenBank/DDBJ databases">
        <title>Roseateles sp. DJS-2-20 16S ribosomal RNA gene Genome sequencing and assembly.</title>
        <authorList>
            <person name="Woo H."/>
        </authorList>
    </citation>
    <scope>NUCLEOTIDE SEQUENCE [LARGE SCALE GENOMIC DNA]</scope>
    <source>
        <strain evidence="3 4">DJS-2-20</strain>
    </source>
</reference>
<dbReference type="Proteomes" id="UP001495147">
    <property type="component" value="Unassembled WGS sequence"/>
</dbReference>
<dbReference type="InterPro" id="IPR011330">
    <property type="entry name" value="Glyco_hydro/deAcase_b/a-brl"/>
</dbReference>
<proteinExistence type="predicted"/>
<evidence type="ECO:0000313" key="3">
    <source>
        <dbReference type="EMBL" id="MEO3691724.1"/>
    </source>
</evidence>
<evidence type="ECO:0000313" key="4">
    <source>
        <dbReference type="Proteomes" id="UP001495147"/>
    </source>
</evidence>
<dbReference type="SUPFAM" id="SSF88713">
    <property type="entry name" value="Glycoside hydrolase/deacetylase"/>
    <property type="match status" value="1"/>
</dbReference>
<dbReference type="PANTHER" id="PTHR10587">
    <property type="entry name" value="GLYCOSYL TRANSFERASE-RELATED"/>
    <property type="match status" value="1"/>
</dbReference>
<dbReference type="InterPro" id="IPR050248">
    <property type="entry name" value="Polysacc_deacetylase_ArnD"/>
</dbReference>
<dbReference type="PROSITE" id="PS51677">
    <property type="entry name" value="NODB"/>
    <property type="match status" value="1"/>
</dbReference>
<dbReference type="EMBL" id="JBDPZD010000002">
    <property type="protein sequence ID" value="MEO3691724.1"/>
    <property type="molecule type" value="Genomic_DNA"/>
</dbReference>
<dbReference type="RefSeq" id="WP_347704538.1">
    <property type="nucleotide sequence ID" value="NZ_JBDPZD010000002.1"/>
</dbReference>
<feature type="domain" description="NodB homology" evidence="2">
    <location>
        <begin position="27"/>
        <end position="209"/>
    </location>
</feature>
<comment type="caution">
    <text evidence="3">The sequence shown here is derived from an EMBL/GenBank/DDBJ whole genome shotgun (WGS) entry which is preliminary data.</text>
</comment>
<dbReference type="PANTHER" id="PTHR10587:SF125">
    <property type="entry name" value="POLYSACCHARIDE DEACETYLASE YHEN-RELATED"/>
    <property type="match status" value="1"/>
</dbReference>
<keyword evidence="4" id="KW-1185">Reference proteome</keyword>